<keyword evidence="1" id="KW-0812">Transmembrane</keyword>
<organism evidence="2 3">
    <name type="scientific">Chitinophaga horti</name>
    <dbReference type="NCBI Taxonomy" id="2920382"/>
    <lineage>
        <taxon>Bacteria</taxon>
        <taxon>Pseudomonadati</taxon>
        <taxon>Bacteroidota</taxon>
        <taxon>Chitinophagia</taxon>
        <taxon>Chitinophagales</taxon>
        <taxon>Chitinophagaceae</taxon>
        <taxon>Chitinophaga</taxon>
    </lineage>
</organism>
<feature type="transmembrane region" description="Helical" evidence="1">
    <location>
        <begin position="12"/>
        <end position="33"/>
    </location>
</feature>
<evidence type="ECO:0000313" key="3">
    <source>
        <dbReference type="Proteomes" id="UP001162741"/>
    </source>
</evidence>
<feature type="transmembrane region" description="Helical" evidence="1">
    <location>
        <begin position="53"/>
        <end position="80"/>
    </location>
</feature>
<evidence type="ECO:0008006" key="4">
    <source>
        <dbReference type="Google" id="ProtNLM"/>
    </source>
</evidence>
<keyword evidence="1" id="KW-1133">Transmembrane helix</keyword>
<dbReference type="EMBL" id="CP107006">
    <property type="protein sequence ID" value="UYQ93105.1"/>
    <property type="molecule type" value="Genomic_DNA"/>
</dbReference>
<proteinExistence type="predicted"/>
<dbReference type="RefSeq" id="WP_244836809.1">
    <property type="nucleotide sequence ID" value="NZ_CP107006.1"/>
</dbReference>
<evidence type="ECO:0000256" key="1">
    <source>
        <dbReference type="SAM" id="Phobius"/>
    </source>
</evidence>
<accession>A0ABY6J0F1</accession>
<dbReference type="Proteomes" id="UP001162741">
    <property type="component" value="Chromosome"/>
</dbReference>
<keyword evidence="3" id="KW-1185">Reference proteome</keyword>
<sequence>MKTMISNSRWPLWLGIILTLPAGWLILMTVLKYGMGYSFLSDWSGPAAESMGLVTYGLGFNLWVILAPTLAVIINVLSFTHCEYTFYQHFISMRFMVRKNWWNMAVAANGMLILGMVFIYLLGENGWRFMFLFE</sequence>
<reference evidence="2" key="1">
    <citation type="submission" date="2022-10" db="EMBL/GenBank/DDBJ databases">
        <title>Chitinophaga sp. nov., isolated from soil.</title>
        <authorList>
            <person name="Jeon C.O."/>
        </authorList>
    </citation>
    <scope>NUCLEOTIDE SEQUENCE</scope>
    <source>
        <strain evidence="2">R8</strain>
    </source>
</reference>
<keyword evidence="1" id="KW-0472">Membrane</keyword>
<name>A0ABY6J0F1_9BACT</name>
<protein>
    <recommendedName>
        <fullName evidence="4">Succinate dehydrogenase</fullName>
    </recommendedName>
</protein>
<evidence type="ECO:0000313" key="2">
    <source>
        <dbReference type="EMBL" id="UYQ93105.1"/>
    </source>
</evidence>
<gene>
    <name evidence="2" type="ORF">MKQ68_23775</name>
</gene>
<feature type="transmembrane region" description="Helical" evidence="1">
    <location>
        <begin position="101"/>
        <end position="123"/>
    </location>
</feature>